<protein>
    <submittedName>
        <fullName evidence="4">Porin family protein</fullName>
    </submittedName>
</protein>
<keyword evidence="5" id="KW-1185">Reference proteome</keyword>
<gene>
    <name evidence="4" type="ORF">MOP44_16100</name>
</gene>
<proteinExistence type="predicted"/>
<dbReference type="Pfam" id="PF13505">
    <property type="entry name" value="OMP_b-brl"/>
    <property type="match status" value="1"/>
</dbReference>
<dbReference type="Proteomes" id="UP001059380">
    <property type="component" value="Chromosome"/>
</dbReference>
<dbReference type="EMBL" id="CP093313">
    <property type="protein sequence ID" value="UWZ82093.1"/>
    <property type="molecule type" value="Genomic_DNA"/>
</dbReference>
<evidence type="ECO:0000313" key="5">
    <source>
        <dbReference type="Proteomes" id="UP001059380"/>
    </source>
</evidence>
<dbReference type="KEGG" id="orp:MOP44_16100"/>
<reference evidence="4" key="1">
    <citation type="submission" date="2021-04" db="EMBL/GenBank/DDBJ databases">
        <title>Phylogenetic analysis of Acidobacteriaceae.</title>
        <authorList>
            <person name="Qiu L."/>
            <person name="Zhang Q."/>
        </authorList>
    </citation>
    <scope>NUCLEOTIDE SEQUENCE</scope>
    <source>
        <strain evidence="4">DSM 25168</strain>
    </source>
</reference>
<organism evidence="4 5">
    <name type="scientific">Occallatibacter riparius</name>
    <dbReference type="NCBI Taxonomy" id="1002689"/>
    <lineage>
        <taxon>Bacteria</taxon>
        <taxon>Pseudomonadati</taxon>
        <taxon>Acidobacteriota</taxon>
        <taxon>Terriglobia</taxon>
        <taxon>Terriglobales</taxon>
        <taxon>Acidobacteriaceae</taxon>
        <taxon>Occallatibacter</taxon>
    </lineage>
</organism>
<dbReference type="InterPro" id="IPR011250">
    <property type="entry name" value="OMP/PagP_B-barrel"/>
</dbReference>
<feature type="signal peptide" evidence="2">
    <location>
        <begin position="1"/>
        <end position="26"/>
    </location>
</feature>
<name>A0A9J7BLJ2_9BACT</name>
<accession>A0A9J7BLJ2</accession>
<dbReference type="AlphaFoldDB" id="A0A9J7BLJ2"/>
<dbReference type="RefSeq" id="WP_260791173.1">
    <property type="nucleotide sequence ID" value="NZ_CP093313.1"/>
</dbReference>
<keyword evidence="1 2" id="KW-0732">Signal</keyword>
<evidence type="ECO:0000259" key="3">
    <source>
        <dbReference type="Pfam" id="PF13505"/>
    </source>
</evidence>
<evidence type="ECO:0000256" key="1">
    <source>
        <dbReference type="ARBA" id="ARBA00022729"/>
    </source>
</evidence>
<feature type="domain" description="Outer membrane protein beta-barrel" evidence="3">
    <location>
        <begin position="21"/>
        <end position="183"/>
    </location>
</feature>
<sequence length="185" mass="20658">MNRSVILVFILFVLSIAGQRSVSAQAVEAMDGGGLYINAGGMASGFMPGDWNQPVIGGGAYVDVHFSHWVQLEAEGRWMRWNGYFGETQDNYLIGPRVPVYRVGRRGQLYGKALVGLGKMHFSQLDAYQSGSFTALAFGGTFDYKLTRKLTLRPVDFEYQYWPVWIPNKSLSPYGVSVGMSYRVF</sequence>
<dbReference type="SUPFAM" id="SSF56925">
    <property type="entry name" value="OMPA-like"/>
    <property type="match status" value="1"/>
</dbReference>
<dbReference type="InterPro" id="IPR027385">
    <property type="entry name" value="Beta-barrel_OMP"/>
</dbReference>
<evidence type="ECO:0000313" key="4">
    <source>
        <dbReference type="EMBL" id="UWZ82093.1"/>
    </source>
</evidence>
<evidence type="ECO:0000256" key="2">
    <source>
        <dbReference type="SAM" id="SignalP"/>
    </source>
</evidence>
<feature type="chain" id="PRO_5039930486" evidence="2">
    <location>
        <begin position="27"/>
        <end position="185"/>
    </location>
</feature>